<dbReference type="AlphaFoldDB" id="F4LPQ6"/>
<keyword evidence="2" id="KW-0732">Signal</keyword>
<dbReference type="eggNOG" id="ENOG5031C8V">
    <property type="taxonomic scope" value="Bacteria"/>
</dbReference>
<evidence type="ECO:0000256" key="1">
    <source>
        <dbReference type="SAM" id="MobiDB-lite"/>
    </source>
</evidence>
<accession>F4LPQ6</accession>
<evidence type="ECO:0000313" key="3">
    <source>
        <dbReference type="EMBL" id="AEE17052.1"/>
    </source>
</evidence>
<protein>
    <recommendedName>
        <fullName evidence="5">Lipoprotein</fullName>
    </recommendedName>
</protein>
<dbReference type="EMBL" id="CP002696">
    <property type="protein sequence ID" value="AEE17052.1"/>
    <property type="molecule type" value="Genomic_DNA"/>
</dbReference>
<evidence type="ECO:0008006" key="5">
    <source>
        <dbReference type="Google" id="ProtNLM"/>
    </source>
</evidence>
<evidence type="ECO:0000313" key="4">
    <source>
        <dbReference type="Proteomes" id="UP000006546"/>
    </source>
</evidence>
<dbReference type="Proteomes" id="UP000006546">
    <property type="component" value="Chromosome"/>
</dbReference>
<dbReference type="KEGG" id="tbe:Trebr_1629"/>
<feature type="signal peptide" evidence="2">
    <location>
        <begin position="1"/>
        <end position="20"/>
    </location>
</feature>
<sequence>MTFLKKTMLILTMCVLSACSNETQSSPTVPVTEKAAVNKPAAGSNTPAAPKANGKPLTAFTPEQTTELAAYFGISLSGIASAEQTKIVPGAVKNGIQVTAADVLSYADTKGTEKTGSVTARLSGTYGGQTFENVEVSFTGFMDLYGSSVQSAGKFTLDFADAIQSAQNIDAYITAANEQPQKYIKEFSFGLENGTLVDVLDTNNRSYSVENIQLKKAADATRIQVDAQFQVHYFSREPGKDEAKETVPYGWRYRLPIETPYYTKTDVLNYILQDPWLIPESGNTNSHYASELYAKHSFGKTLGWGQLFNSDTVELYQKLYPAYGKLFVAIQDISANDLTGELHVTYCVASHEDSETHGYRDSSQYETRTFTGFKQVDEKVLLETIAPYITIYPDEQKILYEKYDKKFKAGIKAGNYQITDTQYKLDTIINPQPVALVRDIENGILVGDGKNKDNFSNSKRKIMFGSNQSTIFDIFGIEPPYLANKELFINQVEIQHISVTVNPTEKRNDDDDYVYRHNYEVSFYIQSSQTVGSTQTDKLTIPVSIPIWK</sequence>
<proteinExistence type="predicted"/>
<keyword evidence="4" id="KW-1185">Reference proteome</keyword>
<gene>
    <name evidence="3" type="ordered locus">Trebr_1629</name>
</gene>
<organism evidence="3 4">
    <name type="scientific">Treponema brennaborense (strain DSM 12168 / CIP 105900 / DD5/3)</name>
    <dbReference type="NCBI Taxonomy" id="906968"/>
    <lineage>
        <taxon>Bacteria</taxon>
        <taxon>Pseudomonadati</taxon>
        <taxon>Spirochaetota</taxon>
        <taxon>Spirochaetia</taxon>
        <taxon>Spirochaetales</taxon>
        <taxon>Treponemataceae</taxon>
        <taxon>Treponema</taxon>
    </lineage>
</organism>
<name>F4LPQ6_TREBD</name>
<dbReference type="HOGENOM" id="CLU_496005_0_0_12"/>
<feature type="region of interest" description="Disordered" evidence="1">
    <location>
        <begin position="38"/>
        <end position="58"/>
    </location>
</feature>
<evidence type="ECO:0000256" key="2">
    <source>
        <dbReference type="SAM" id="SignalP"/>
    </source>
</evidence>
<dbReference type="PROSITE" id="PS51257">
    <property type="entry name" value="PROKAR_LIPOPROTEIN"/>
    <property type="match status" value="1"/>
</dbReference>
<reference evidence="4" key="1">
    <citation type="submission" date="2011-04" db="EMBL/GenBank/DDBJ databases">
        <title>The complete genome of Treponema brennaborense DSM 12168.</title>
        <authorList>
            <person name="Lucas S."/>
            <person name="Han J."/>
            <person name="Lapidus A."/>
            <person name="Bruce D."/>
            <person name="Goodwin L."/>
            <person name="Pitluck S."/>
            <person name="Peters L."/>
            <person name="Kyrpides N."/>
            <person name="Mavromatis K."/>
            <person name="Ivanova N."/>
            <person name="Mikhailova N."/>
            <person name="Pagani I."/>
            <person name="Teshima H."/>
            <person name="Detter J.C."/>
            <person name="Tapia R."/>
            <person name="Han C."/>
            <person name="Land M."/>
            <person name="Hauser L."/>
            <person name="Markowitz V."/>
            <person name="Cheng J.-F."/>
            <person name="Hugenholtz P."/>
            <person name="Woyke T."/>
            <person name="Wu D."/>
            <person name="Gronow S."/>
            <person name="Wellnitz S."/>
            <person name="Brambilla E."/>
            <person name="Klenk H.-P."/>
            <person name="Eisen J.A."/>
        </authorList>
    </citation>
    <scope>NUCLEOTIDE SEQUENCE [LARGE SCALE GENOMIC DNA]</scope>
    <source>
        <strain evidence="4">DSM 12168 / CIP 105900 / DD5/3</strain>
    </source>
</reference>
<feature type="chain" id="PRO_5003317909" description="Lipoprotein" evidence="2">
    <location>
        <begin position="21"/>
        <end position="549"/>
    </location>
</feature>